<keyword evidence="1" id="KW-0285">Flavoprotein</keyword>
<evidence type="ECO:0000313" key="4">
    <source>
        <dbReference type="EMBL" id="MBO0453064.1"/>
    </source>
</evidence>
<dbReference type="EMBL" id="JAFLVR010000028">
    <property type="protein sequence ID" value="MBO0453064.1"/>
    <property type="molecule type" value="Genomic_DNA"/>
</dbReference>
<dbReference type="InterPro" id="IPR001155">
    <property type="entry name" value="OxRdtase_FMN_N"/>
</dbReference>
<gene>
    <name evidence="4" type="ORF">JZO85_12330</name>
</gene>
<accession>A0ABS3HI00</accession>
<dbReference type="Gene3D" id="3.20.20.70">
    <property type="entry name" value="Aldolase class I"/>
    <property type="match status" value="1"/>
</dbReference>
<evidence type="ECO:0000259" key="3">
    <source>
        <dbReference type="Pfam" id="PF00724"/>
    </source>
</evidence>
<organism evidence="4 5">
    <name type="scientific">Candidatus Enterococcus murrayae</name>
    <dbReference type="NCBI Taxonomy" id="2815321"/>
    <lineage>
        <taxon>Bacteria</taxon>
        <taxon>Bacillati</taxon>
        <taxon>Bacillota</taxon>
        <taxon>Bacilli</taxon>
        <taxon>Lactobacillales</taxon>
        <taxon>Enterococcaceae</taxon>
        <taxon>Enterococcus</taxon>
    </lineage>
</organism>
<sequence>MKEKYAALFEAIELKHGGQLKNRFAMCPMVVFAADPATGRPTEEDIKYFERRSKFADLLLTGAITIQENIQGHPKQLALYTDDAIEVYSKLAEAMKSNGSKAIGQIQHPGREGAYGCYVTGKAYAPSAIAFPFLQYKVTELTEDEVWQVVKDFGLAARRLLKAGFDGVEIHGANHYLIQQFFSSYSNQREDYWGGSFEKRMNFAIEVTKEVLKVARAENPDAIVGYRISPEEIHGEMVGYTLDDSLKLIDKLLEQDLDFLDLSSAAGGNFGKDAYTYKAMPQKGDHTEPVSLVIKNFVGGRVPVVISGTIRSAADALDALNYGDVASMGVAALSDPDFKEKILADKEETIHMNVKGHTDDLELPAGLIEVYTAGIGLPQVEGLIEK</sequence>
<evidence type="ECO:0000313" key="5">
    <source>
        <dbReference type="Proteomes" id="UP000664495"/>
    </source>
</evidence>
<keyword evidence="2" id="KW-0560">Oxidoreductase</keyword>
<dbReference type="InterPro" id="IPR013785">
    <property type="entry name" value="Aldolase_TIM"/>
</dbReference>
<proteinExistence type="predicted"/>
<reference evidence="4 5" key="1">
    <citation type="submission" date="2021-03" db="EMBL/GenBank/DDBJ databases">
        <title>Enterococcal diversity collection.</title>
        <authorList>
            <person name="Gilmore M.S."/>
            <person name="Schwartzman J."/>
            <person name="Van Tyne D."/>
            <person name="Martin M."/>
            <person name="Earl A.M."/>
            <person name="Manson A.L."/>
            <person name="Straub T."/>
            <person name="Salamzade R."/>
            <person name="Saavedra J."/>
            <person name="Lebreton F."/>
            <person name="Prichula J."/>
            <person name="Schaufler K."/>
            <person name="Gaca A."/>
            <person name="Sgardioli B."/>
            <person name="Wagenaar J."/>
            <person name="Strong T."/>
        </authorList>
    </citation>
    <scope>NUCLEOTIDE SEQUENCE [LARGE SCALE GENOMIC DNA]</scope>
    <source>
        <strain evidence="4 5">MJM16</strain>
    </source>
</reference>
<name>A0ABS3HI00_9ENTE</name>
<dbReference type="InterPro" id="IPR051799">
    <property type="entry name" value="NADH_flavin_oxidoreductase"/>
</dbReference>
<keyword evidence="5" id="KW-1185">Reference proteome</keyword>
<dbReference type="PANTHER" id="PTHR43656">
    <property type="entry name" value="BINDING OXIDOREDUCTASE, PUTATIVE (AFU_ORTHOLOGUE AFUA_2G08260)-RELATED"/>
    <property type="match status" value="1"/>
</dbReference>
<feature type="domain" description="NADH:flavin oxidoreductase/NADH oxidase N-terminal" evidence="3">
    <location>
        <begin position="8"/>
        <end position="344"/>
    </location>
</feature>
<dbReference type="PANTHER" id="PTHR43656:SF2">
    <property type="entry name" value="BINDING OXIDOREDUCTASE, PUTATIVE (AFU_ORTHOLOGUE AFUA_2G08260)-RELATED"/>
    <property type="match status" value="1"/>
</dbReference>
<dbReference type="RefSeq" id="WP_207108838.1">
    <property type="nucleotide sequence ID" value="NZ_JAFLVR010000028.1"/>
</dbReference>
<comment type="caution">
    <text evidence="4">The sequence shown here is derived from an EMBL/GenBank/DDBJ whole genome shotgun (WGS) entry which is preliminary data.</text>
</comment>
<protein>
    <recommendedName>
        <fullName evidence="3">NADH:flavin oxidoreductase/NADH oxidase N-terminal domain-containing protein</fullName>
    </recommendedName>
</protein>
<evidence type="ECO:0000256" key="1">
    <source>
        <dbReference type="ARBA" id="ARBA00022630"/>
    </source>
</evidence>
<dbReference type="SUPFAM" id="SSF51395">
    <property type="entry name" value="FMN-linked oxidoreductases"/>
    <property type="match status" value="1"/>
</dbReference>
<dbReference type="Proteomes" id="UP000664495">
    <property type="component" value="Unassembled WGS sequence"/>
</dbReference>
<evidence type="ECO:0000256" key="2">
    <source>
        <dbReference type="ARBA" id="ARBA00023002"/>
    </source>
</evidence>
<dbReference type="Pfam" id="PF00724">
    <property type="entry name" value="Oxidored_FMN"/>
    <property type="match status" value="1"/>
</dbReference>